<dbReference type="RefSeq" id="WP_201945259.1">
    <property type="nucleotide sequence ID" value="NZ_JAERRJ010000003.1"/>
</dbReference>
<evidence type="ECO:0000313" key="2">
    <source>
        <dbReference type="Proteomes" id="UP000602198"/>
    </source>
</evidence>
<accession>A0ABS1M127</accession>
<protein>
    <submittedName>
        <fullName evidence="1">Uncharacterized protein</fullName>
    </submittedName>
</protein>
<name>A0ABS1M127_9NOCA</name>
<gene>
    <name evidence="1" type="ORF">JK358_08150</name>
</gene>
<keyword evidence="2" id="KW-1185">Reference proteome</keyword>
<comment type="caution">
    <text evidence="1">The sequence shown here is derived from an EMBL/GenBank/DDBJ whole genome shotgun (WGS) entry which is preliminary data.</text>
</comment>
<dbReference type="EMBL" id="JAERRJ010000003">
    <property type="protein sequence ID" value="MBL1074367.1"/>
    <property type="molecule type" value="Genomic_DNA"/>
</dbReference>
<dbReference type="Proteomes" id="UP000602198">
    <property type="component" value="Unassembled WGS sequence"/>
</dbReference>
<evidence type="ECO:0000313" key="1">
    <source>
        <dbReference type="EMBL" id="MBL1074367.1"/>
    </source>
</evidence>
<reference evidence="1 2" key="1">
    <citation type="submission" date="2021-01" db="EMBL/GenBank/DDBJ databases">
        <title>WGS of actinomycetes isolated from Thailand.</title>
        <authorList>
            <person name="Thawai C."/>
        </authorList>
    </citation>
    <scope>NUCLEOTIDE SEQUENCE [LARGE SCALE GENOMIC DNA]</scope>
    <source>
        <strain evidence="1 2">LPG 2</strain>
    </source>
</reference>
<proteinExistence type="predicted"/>
<sequence>MLELVALGEPLELGKLLTVSAVDAVEQIEERGLVVIADEEARPQSGRRTMIRLAHPLYGETVRAELPRLRGTRRYRQLAEMHETGSHARADELRIALWRLESGSYSAPEPLLAALRLAWAGHDYPLAERFGWAAVEAGAGPEAAVLLAPVLGYGGKMRQAEALLEKVWEQPCDERTRTLLISTRLNIMATLGGRRRPSRWSKRPSCC</sequence>
<organism evidence="1 2">
    <name type="scientific">Nocardia acididurans</name>
    <dbReference type="NCBI Taxonomy" id="2802282"/>
    <lineage>
        <taxon>Bacteria</taxon>
        <taxon>Bacillati</taxon>
        <taxon>Actinomycetota</taxon>
        <taxon>Actinomycetes</taxon>
        <taxon>Mycobacteriales</taxon>
        <taxon>Nocardiaceae</taxon>
        <taxon>Nocardia</taxon>
    </lineage>
</organism>